<accession>A0A0G4FC31</accession>
<gene>
    <name evidence="2" type="ORF">Cvel_16290</name>
</gene>
<name>A0A0G4FC31_9ALVE</name>
<feature type="compositionally biased region" description="Basic and acidic residues" evidence="1">
    <location>
        <begin position="94"/>
        <end position="109"/>
    </location>
</feature>
<protein>
    <submittedName>
        <fullName evidence="2">Uncharacterized protein</fullName>
    </submittedName>
</protein>
<sequence>MADSVETAAAVVPPLNLNALKGDGDVEVLEHANGNTGTTVEAEASPAADQHGDHELTAGAEENQDEKEEGGKGKGEGGTEAPLGEGENEEGSPDGEKKEQDDKRSDSVHSTDLPIPKAEDPSEEAAVAENAAGEGEATPKAGPGSVRKMPKPFSLANPSTTALQEEKRKYPLLLQKEEFYQMYSRSYRKDMDRGAPLSPRPNRSYLNTARDHADRSTTAANLGGAETVRTSVPSTSRSFSKRGGETERAATMSNHTARKKKNILEIITARKRADGAETDKFKPADHYYAACKGQLSDVLRCPLSRFTVSEES</sequence>
<evidence type="ECO:0000256" key="1">
    <source>
        <dbReference type="SAM" id="MobiDB-lite"/>
    </source>
</evidence>
<organism evidence="2">
    <name type="scientific">Chromera velia CCMP2878</name>
    <dbReference type="NCBI Taxonomy" id="1169474"/>
    <lineage>
        <taxon>Eukaryota</taxon>
        <taxon>Sar</taxon>
        <taxon>Alveolata</taxon>
        <taxon>Colpodellida</taxon>
        <taxon>Chromeraceae</taxon>
        <taxon>Chromera</taxon>
    </lineage>
</organism>
<feature type="compositionally biased region" description="Low complexity" evidence="1">
    <location>
        <begin position="227"/>
        <end position="238"/>
    </location>
</feature>
<dbReference type="VEuPathDB" id="CryptoDB:Cvel_16290"/>
<reference evidence="2" key="1">
    <citation type="submission" date="2014-11" db="EMBL/GenBank/DDBJ databases">
        <authorList>
            <person name="Otto D Thomas"/>
            <person name="Naeem Raeece"/>
        </authorList>
    </citation>
    <scope>NUCLEOTIDE SEQUENCE</scope>
</reference>
<proteinExistence type="predicted"/>
<evidence type="ECO:0000313" key="2">
    <source>
        <dbReference type="EMBL" id="CEM10730.1"/>
    </source>
</evidence>
<feature type="region of interest" description="Disordered" evidence="1">
    <location>
        <begin position="28"/>
        <end position="168"/>
    </location>
</feature>
<feature type="compositionally biased region" description="Low complexity" evidence="1">
    <location>
        <begin position="124"/>
        <end position="136"/>
    </location>
</feature>
<dbReference type="EMBL" id="CDMZ01000273">
    <property type="protein sequence ID" value="CEM10730.1"/>
    <property type="molecule type" value="Genomic_DNA"/>
</dbReference>
<feature type="region of interest" description="Disordered" evidence="1">
    <location>
        <begin position="190"/>
        <end position="258"/>
    </location>
</feature>
<dbReference type="AlphaFoldDB" id="A0A0G4FC31"/>